<dbReference type="GO" id="GO:0006986">
    <property type="term" value="P:response to unfolded protein"/>
    <property type="evidence" value="ECO:0007669"/>
    <property type="project" value="UniProtKB-KW"/>
</dbReference>
<gene>
    <name evidence="23" type="ORF">BIW11_06484</name>
</gene>
<sequence length="734" mass="80969">DDVEVDHTLPSVLPTMVEEPAEAHIEGAHRTQRTTEDNEWPDESVEDAPIIYVVNSLGNYWREIAIISIICSVAVNILLTRILPRLGWRSPEEPPALMAPHSAVQTVLSGSGESVREVTPTTTAGSSTKTVTPSDRDLQPTVASTALSRSESAESSSVVNAANFVSRYVTDFVPVRCLGKGGFGIVFESRNKIDDCSYAVKRIRLPARQGAREKVLREVKALAKLDHQHIVRYYNSWLETPPAGWQQDMDAVWRTTLPVSTTNALSTGVDGTPAETGTTTANESSEPADSVGHCQQDAGDAKDIRKLVDGFNPFRPFDAILDSWQSSEPDQRPDKDVTQEDNSGGSGSWASDLVDQVVVASDSDDDVDAENEHQDDGDNLSASSGIDGLNRQENEDSIVFASDDRSSLSRFGALVTRRRKSDNVPLCDENALRVWGDEEVLKENDSKDINKNDKNNKITARKRPNSLPPLAGGMADAATENPRQTVYLYIQIELCKKESLKDWLAEKKTLDERGHDKVLEIFYQISLAVEYVHESGLIHRDLKPSNIFFATAGDVVKVGDFGLVTGTEGMVGITSIPAGTPGAHGDVSTRGEDASDVQSVRFDRQLTDKVGTQLYMSHEQVAGSKYNQKVDIFALGLILFELLWSLPTQMERVRTLSAVKQLRFPKGFKREFQDEYQLVRSMLAADPSLRPTAQEVLRHSLFNEIRQNSAKRLRHRTNSSRNSHSSHEGASSVR</sequence>
<keyword evidence="24" id="KW-1185">Reference proteome</keyword>
<dbReference type="AlphaFoldDB" id="A0A1V9XY13"/>
<evidence type="ECO:0000313" key="23">
    <source>
        <dbReference type="EMBL" id="OQR78322.1"/>
    </source>
</evidence>
<dbReference type="STRING" id="418985.A0A1V9XY13"/>
<dbReference type="PROSITE" id="PS50011">
    <property type="entry name" value="PROTEIN_KINASE_DOM"/>
    <property type="match status" value="1"/>
</dbReference>
<keyword evidence="9 23" id="KW-0418">Kinase</keyword>
<keyword evidence="15" id="KW-0472">Membrane</keyword>
<protein>
    <recommendedName>
        <fullName evidence="2">non-specific serine/threonine protein kinase</fullName>
        <ecNumber evidence="2">2.7.11.1</ecNumber>
    </recommendedName>
    <alternativeName>
        <fullName evidence="19">PRKR-like endoplasmic reticulum kinase</fullName>
    </alternativeName>
</protein>
<evidence type="ECO:0000256" key="8">
    <source>
        <dbReference type="ARBA" id="ARBA00022741"/>
    </source>
</evidence>
<feature type="domain" description="Protein kinase" evidence="22">
    <location>
        <begin position="172"/>
        <end position="702"/>
    </location>
</feature>
<dbReference type="InParanoid" id="A0A1V9XY13"/>
<dbReference type="GO" id="GO:0005634">
    <property type="term" value="C:nucleus"/>
    <property type="evidence" value="ECO:0007669"/>
    <property type="project" value="TreeGrafter"/>
</dbReference>
<dbReference type="FunFam" id="1.10.510.10:FF:000251">
    <property type="entry name" value="eukaryotic translation initiation factor 2-alpha kinase 3"/>
    <property type="match status" value="1"/>
</dbReference>
<evidence type="ECO:0000256" key="6">
    <source>
        <dbReference type="ARBA" id="ARBA00022692"/>
    </source>
</evidence>
<dbReference type="OrthoDB" id="341578at2759"/>
<evidence type="ECO:0000256" key="1">
    <source>
        <dbReference type="ARBA" id="ARBA00004115"/>
    </source>
</evidence>
<dbReference type="SUPFAM" id="SSF56112">
    <property type="entry name" value="Protein kinase-like (PK-like)"/>
    <property type="match status" value="1"/>
</dbReference>
<dbReference type="Proteomes" id="UP000192247">
    <property type="component" value="Unassembled WGS sequence"/>
</dbReference>
<feature type="compositionally biased region" description="Low complexity" evidence="21">
    <location>
        <begin position="350"/>
        <end position="361"/>
    </location>
</feature>
<name>A0A1V9XY13_9ACAR</name>
<evidence type="ECO:0000256" key="15">
    <source>
        <dbReference type="ARBA" id="ARBA00023136"/>
    </source>
</evidence>
<keyword evidence="13" id="KW-1133">Transmembrane helix</keyword>
<dbReference type="InterPro" id="IPR000719">
    <property type="entry name" value="Prot_kinase_dom"/>
</dbReference>
<dbReference type="Gene3D" id="1.10.510.10">
    <property type="entry name" value="Transferase(Phosphotransferase) domain 1"/>
    <property type="match status" value="1"/>
</dbReference>
<comment type="similarity">
    <text evidence="18">Belongs to the protein kinase superfamily. Ser/Thr protein kinase family. GCN2 subfamily.</text>
</comment>
<proteinExistence type="inferred from homology"/>
<reference evidence="23 24" key="1">
    <citation type="journal article" date="2017" name="Gigascience">
        <title>Draft genome of the honey bee ectoparasitic mite, Tropilaelaps mercedesae, is shaped by the parasitic life history.</title>
        <authorList>
            <person name="Dong X."/>
            <person name="Armstrong S.D."/>
            <person name="Xia D."/>
            <person name="Makepeace B.L."/>
            <person name="Darby A.C."/>
            <person name="Kadowaki T."/>
        </authorList>
    </citation>
    <scope>NUCLEOTIDE SEQUENCE [LARGE SCALE GENOMIC DNA]</scope>
    <source>
        <strain evidence="23">Wuxi-XJTLU</strain>
    </source>
</reference>
<organism evidence="23 24">
    <name type="scientific">Tropilaelaps mercedesae</name>
    <dbReference type="NCBI Taxonomy" id="418985"/>
    <lineage>
        <taxon>Eukaryota</taxon>
        <taxon>Metazoa</taxon>
        <taxon>Ecdysozoa</taxon>
        <taxon>Arthropoda</taxon>
        <taxon>Chelicerata</taxon>
        <taxon>Arachnida</taxon>
        <taxon>Acari</taxon>
        <taxon>Parasitiformes</taxon>
        <taxon>Mesostigmata</taxon>
        <taxon>Gamasina</taxon>
        <taxon>Dermanyssoidea</taxon>
        <taxon>Laelapidae</taxon>
        <taxon>Tropilaelaps</taxon>
    </lineage>
</organism>
<feature type="region of interest" description="Disordered" evidence="21">
    <location>
        <begin position="110"/>
        <end position="141"/>
    </location>
</feature>
<evidence type="ECO:0000256" key="2">
    <source>
        <dbReference type="ARBA" id="ARBA00012513"/>
    </source>
</evidence>
<dbReference type="EMBL" id="MNPL01002377">
    <property type="protein sequence ID" value="OQR78322.1"/>
    <property type="molecule type" value="Genomic_DNA"/>
</dbReference>
<keyword evidence="17" id="KW-0834">Unfolded protein response</keyword>
<dbReference type="SMART" id="SM00220">
    <property type="entry name" value="S_TKc"/>
    <property type="match status" value="1"/>
</dbReference>
<dbReference type="InterPro" id="IPR050339">
    <property type="entry name" value="CC_SR_Kinase"/>
</dbReference>
<evidence type="ECO:0000256" key="3">
    <source>
        <dbReference type="ARBA" id="ARBA00022527"/>
    </source>
</evidence>
<comment type="caution">
    <text evidence="23">The sequence shown here is derived from an EMBL/GenBank/DDBJ whole genome shotgun (WGS) entry which is preliminary data.</text>
</comment>
<feature type="non-terminal residue" evidence="23">
    <location>
        <position position="1"/>
    </location>
</feature>
<evidence type="ECO:0000256" key="10">
    <source>
        <dbReference type="ARBA" id="ARBA00022824"/>
    </source>
</evidence>
<dbReference type="GO" id="GO:0003743">
    <property type="term" value="F:translation initiation factor activity"/>
    <property type="evidence" value="ECO:0007669"/>
    <property type="project" value="UniProtKB-KW"/>
</dbReference>
<dbReference type="GO" id="GO:0005524">
    <property type="term" value="F:ATP binding"/>
    <property type="evidence" value="ECO:0007669"/>
    <property type="project" value="UniProtKB-UniRule"/>
</dbReference>
<feature type="binding site" evidence="20">
    <location>
        <position position="201"/>
    </location>
    <ligand>
        <name>ATP</name>
        <dbReference type="ChEBI" id="CHEBI:30616"/>
    </ligand>
</feature>
<evidence type="ECO:0000256" key="12">
    <source>
        <dbReference type="ARBA" id="ARBA00022845"/>
    </source>
</evidence>
<evidence type="ECO:0000259" key="22">
    <source>
        <dbReference type="PROSITE" id="PS50011"/>
    </source>
</evidence>
<evidence type="ECO:0000256" key="13">
    <source>
        <dbReference type="ARBA" id="ARBA00022989"/>
    </source>
</evidence>
<dbReference type="Gene3D" id="3.30.200.20">
    <property type="entry name" value="Phosphorylase Kinase, domain 1"/>
    <property type="match status" value="1"/>
</dbReference>
<keyword evidence="11 20" id="KW-0067">ATP-binding</keyword>
<keyword evidence="10" id="KW-0256">Endoplasmic reticulum</keyword>
<keyword evidence="6" id="KW-0812">Transmembrane</keyword>
<feature type="compositionally biased region" description="Basic and acidic residues" evidence="21">
    <location>
        <begin position="329"/>
        <end position="338"/>
    </location>
</feature>
<feature type="compositionally biased region" description="Low complexity" evidence="21">
    <location>
        <begin position="719"/>
        <end position="734"/>
    </location>
</feature>
<evidence type="ECO:0000256" key="20">
    <source>
        <dbReference type="PROSITE-ProRule" id="PRU10141"/>
    </source>
</evidence>
<dbReference type="InterPro" id="IPR017441">
    <property type="entry name" value="Protein_kinase_ATP_BS"/>
</dbReference>
<keyword evidence="4" id="KW-0597">Phosphoprotein</keyword>
<dbReference type="PROSITE" id="PS00108">
    <property type="entry name" value="PROTEIN_KINASE_ST"/>
    <property type="match status" value="1"/>
</dbReference>
<feature type="region of interest" description="Disordered" evidence="21">
    <location>
        <begin position="708"/>
        <end position="734"/>
    </location>
</feature>
<dbReference type="EC" id="2.7.11.1" evidence="2"/>
<evidence type="ECO:0000256" key="21">
    <source>
        <dbReference type="SAM" id="MobiDB-lite"/>
    </source>
</evidence>
<feature type="region of interest" description="Disordered" evidence="21">
    <location>
        <begin position="324"/>
        <end position="391"/>
    </location>
</feature>
<keyword evidence="23" id="KW-0648">Protein biosynthesis</keyword>
<evidence type="ECO:0000256" key="18">
    <source>
        <dbReference type="ARBA" id="ARBA00037982"/>
    </source>
</evidence>
<dbReference type="FunFam" id="3.30.200.20:FF:000193">
    <property type="entry name" value="Eukaryotic translation initiation factor 2-alpha kinase 3"/>
    <property type="match status" value="1"/>
</dbReference>
<feature type="region of interest" description="Disordered" evidence="21">
    <location>
        <begin position="264"/>
        <end position="297"/>
    </location>
</feature>
<keyword evidence="14" id="KW-0346">Stress response</keyword>
<dbReference type="InterPro" id="IPR008271">
    <property type="entry name" value="Ser/Thr_kinase_AS"/>
</dbReference>
<dbReference type="PROSITE" id="PS00107">
    <property type="entry name" value="PROTEIN_KINASE_ATP"/>
    <property type="match status" value="1"/>
</dbReference>
<dbReference type="FunCoup" id="A0A1V9XY13">
    <property type="interactions" value="796"/>
</dbReference>
<keyword evidence="16" id="KW-0325">Glycoprotein</keyword>
<evidence type="ECO:0000256" key="4">
    <source>
        <dbReference type="ARBA" id="ARBA00022553"/>
    </source>
</evidence>
<dbReference type="GO" id="GO:0004694">
    <property type="term" value="F:eukaryotic translation initiation factor 2alpha kinase activity"/>
    <property type="evidence" value="ECO:0007669"/>
    <property type="project" value="TreeGrafter"/>
</dbReference>
<keyword evidence="23" id="KW-0396">Initiation factor</keyword>
<keyword evidence="7" id="KW-0732">Signal</keyword>
<comment type="subcellular location">
    <subcellularLocation>
        <location evidence="1">Endoplasmic reticulum membrane</location>
        <topology evidence="1">Single-pass type I membrane protein</topology>
    </subcellularLocation>
</comment>
<feature type="compositionally biased region" description="Basic residues" evidence="21">
    <location>
        <begin position="709"/>
        <end position="718"/>
    </location>
</feature>
<dbReference type="PANTHER" id="PTHR11042:SF91">
    <property type="entry name" value="EUKARYOTIC TRANSLATION INITIATION FACTOR 2-ALPHA KINASE"/>
    <property type="match status" value="1"/>
</dbReference>
<evidence type="ECO:0000256" key="19">
    <source>
        <dbReference type="ARBA" id="ARBA00041500"/>
    </source>
</evidence>
<feature type="compositionally biased region" description="Polar residues" evidence="21">
    <location>
        <begin position="275"/>
        <end position="287"/>
    </location>
</feature>
<accession>A0A1V9XY13</accession>
<evidence type="ECO:0000256" key="7">
    <source>
        <dbReference type="ARBA" id="ARBA00022729"/>
    </source>
</evidence>
<dbReference type="PANTHER" id="PTHR11042">
    <property type="entry name" value="EUKARYOTIC TRANSLATION INITIATION FACTOR 2-ALPHA KINASE EIF2-ALPHA KINASE -RELATED"/>
    <property type="match status" value="1"/>
</dbReference>
<dbReference type="InterPro" id="IPR011009">
    <property type="entry name" value="Kinase-like_dom_sf"/>
</dbReference>
<evidence type="ECO:0000313" key="24">
    <source>
        <dbReference type="Proteomes" id="UP000192247"/>
    </source>
</evidence>
<dbReference type="GO" id="GO:0005789">
    <property type="term" value="C:endoplasmic reticulum membrane"/>
    <property type="evidence" value="ECO:0007669"/>
    <property type="project" value="UniProtKB-SubCell"/>
</dbReference>
<evidence type="ECO:0000256" key="16">
    <source>
        <dbReference type="ARBA" id="ARBA00023180"/>
    </source>
</evidence>
<evidence type="ECO:0000256" key="14">
    <source>
        <dbReference type="ARBA" id="ARBA00023016"/>
    </source>
</evidence>
<evidence type="ECO:0000256" key="5">
    <source>
        <dbReference type="ARBA" id="ARBA00022679"/>
    </source>
</evidence>
<keyword evidence="3" id="KW-0723">Serine/threonine-protein kinase</keyword>
<dbReference type="Pfam" id="PF00069">
    <property type="entry name" value="Pkinase"/>
    <property type="match status" value="2"/>
</dbReference>
<keyword evidence="5" id="KW-0808">Transferase</keyword>
<feature type="compositionally biased region" description="Low complexity" evidence="21">
    <location>
        <begin position="118"/>
        <end position="133"/>
    </location>
</feature>
<evidence type="ECO:0000256" key="11">
    <source>
        <dbReference type="ARBA" id="ARBA00022840"/>
    </source>
</evidence>
<evidence type="ECO:0000256" key="17">
    <source>
        <dbReference type="ARBA" id="ARBA00023230"/>
    </source>
</evidence>
<keyword evidence="12" id="KW-0810">Translation regulation</keyword>
<keyword evidence="8 20" id="KW-0547">Nucleotide-binding</keyword>
<evidence type="ECO:0000256" key="9">
    <source>
        <dbReference type="ARBA" id="ARBA00022777"/>
    </source>
</evidence>